<proteinExistence type="predicted"/>
<evidence type="ECO:0000313" key="4">
    <source>
        <dbReference type="Proteomes" id="UP001596445"/>
    </source>
</evidence>
<gene>
    <name evidence="3" type="ORF">ACFQQG_03580</name>
</gene>
<evidence type="ECO:0000313" key="3">
    <source>
        <dbReference type="EMBL" id="MFC7057418.1"/>
    </source>
</evidence>
<organism evidence="3 4">
    <name type="scientific">Halovenus salina</name>
    <dbReference type="NCBI Taxonomy" id="1510225"/>
    <lineage>
        <taxon>Archaea</taxon>
        <taxon>Methanobacteriati</taxon>
        <taxon>Methanobacteriota</taxon>
        <taxon>Stenosarchaea group</taxon>
        <taxon>Halobacteria</taxon>
        <taxon>Halobacteriales</taxon>
        <taxon>Haloarculaceae</taxon>
        <taxon>Halovenus</taxon>
    </lineage>
</organism>
<dbReference type="EMBL" id="JBHSZI010000001">
    <property type="protein sequence ID" value="MFC7057418.1"/>
    <property type="molecule type" value="Genomic_DNA"/>
</dbReference>
<dbReference type="RefSeq" id="WP_267163173.1">
    <property type="nucleotide sequence ID" value="NZ_CP112972.1"/>
</dbReference>
<feature type="transmembrane region" description="Helical" evidence="1">
    <location>
        <begin position="15"/>
        <end position="32"/>
    </location>
</feature>
<keyword evidence="1" id="KW-1133">Transmembrane helix</keyword>
<feature type="transmembrane region" description="Helical" evidence="1">
    <location>
        <begin position="78"/>
        <end position="96"/>
    </location>
</feature>
<accession>A0ABD5VVR0</accession>
<name>A0ABD5VVR0_9EURY</name>
<dbReference type="AlphaFoldDB" id="A0ABD5VVR0"/>
<sequence length="140" mass="15367">MSDSTHETHAQKRPWLALLLTILVPGLGHAYLRLWLRSLLWLALYLTATTFVLPDGATPEELSVDAFVAASEAVPIEAALVVLGVSVLCLVDVYMMTGQINNRIRHANGELTACPNCGKEIDDDLSFCHWCTTEIDESEA</sequence>
<evidence type="ECO:0000259" key="2">
    <source>
        <dbReference type="Pfam" id="PF24460"/>
    </source>
</evidence>
<keyword evidence="1" id="KW-0812">Transmembrane</keyword>
<keyword evidence="1" id="KW-0472">Membrane</keyword>
<evidence type="ECO:0000256" key="1">
    <source>
        <dbReference type="SAM" id="Phobius"/>
    </source>
</evidence>
<dbReference type="Pfam" id="PF24460">
    <property type="entry name" value="DUF7575"/>
    <property type="match status" value="1"/>
</dbReference>
<dbReference type="InterPro" id="IPR055997">
    <property type="entry name" value="DUF7575"/>
</dbReference>
<feature type="domain" description="DUF7575" evidence="2">
    <location>
        <begin position="111"/>
        <end position="136"/>
    </location>
</feature>
<dbReference type="Proteomes" id="UP001596445">
    <property type="component" value="Unassembled WGS sequence"/>
</dbReference>
<keyword evidence="4" id="KW-1185">Reference proteome</keyword>
<feature type="transmembrane region" description="Helical" evidence="1">
    <location>
        <begin position="39"/>
        <end position="58"/>
    </location>
</feature>
<comment type="caution">
    <text evidence="3">The sequence shown here is derived from an EMBL/GenBank/DDBJ whole genome shotgun (WGS) entry which is preliminary data.</text>
</comment>
<dbReference type="GeneID" id="76629281"/>
<reference evidence="3 4" key="1">
    <citation type="journal article" date="2019" name="Int. J. Syst. Evol. Microbiol.">
        <title>The Global Catalogue of Microorganisms (GCM) 10K type strain sequencing project: providing services to taxonomists for standard genome sequencing and annotation.</title>
        <authorList>
            <consortium name="The Broad Institute Genomics Platform"/>
            <consortium name="The Broad Institute Genome Sequencing Center for Infectious Disease"/>
            <person name="Wu L."/>
            <person name="Ma J."/>
        </authorList>
    </citation>
    <scope>NUCLEOTIDE SEQUENCE [LARGE SCALE GENOMIC DNA]</scope>
    <source>
        <strain evidence="3 4">JCM 30072</strain>
    </source>
</reference>
<protein>
    <submittedName>
        <fullName evidence="3">Zinc ribbon domain-containing protein</fullName>
    </submittedName>
</protein>